<name>A0AAW0S2K5_9HYPO</name>
<dbReference type="AlphaFoldDB" id="A0AAW0S2K5"/>
<keyword evidence="2" id="KW-1185">Reference proteome</keyword>
<dbReference type="EMBL" id="JAAHCF010000085">
    <property type="protein sequence ID" value="KAK8148513.1"/>
    <property type="molecule type" value="Genomic_DNA"/>
</dbReference>
<dbReference type="Proteomes" id="UP001397290">
    <property type="component" value="Unassembled WGS sequence"/>
</dbReference>
<gene>
    <name evidence="1" type="ORF">G3M48_009904</name>
</gene>
<organism evidence="1 2">
    <name type="scientific">Beauveria asiatica</name>
    <dbReference type="NCBI Taxonomy" id="1069075"/>
    <lineage>
        <taxon>Eukaryota</taxon>
        <taxon>Fungi</taxon>
        <taxon>Dikarya</taxon>
        <taxon>Ascomycota</taxon>
        <taxon>Pezizomycotina</taxon>
        <taxon>Sordariomycetes</taxon>
        <taxon>Hypocreomycetidae</taxon>
        <taxon>Hypocreales</taxon>
        <taxon>Cordycipitaceae</taxon>
        <taxon>Beauveria</taxon>
    </lineage>
</organism>
<proteinExistence type="predicted"/>
<sequence>MKCPALYMTIPPHDRYSLCCICAHVWPSLALLNFYITKFTLLRCVFEDSSRDCPEFLQQPRPQERAAENAFDVHYVDLPAYIHTHQPHDAARQLLRLLCAYLPRPPPRPRG</sequence>
<comment type="caution">
    <text evidence="1">The sequence shown here is derived from an EMBL/GenBank/DDBJ whole genome shotgun (WGS) entry which is preliminary data.</text>
</comment>
<reference evidence="1 2" key="1">
    <citation type="submission" date="2020-02" db="EMBL/GenBank/DDBJ databases">
        <title>Comparative genomics of the hypocrealean fungal genus Beauvera.</title>
        <authorList>
            <person name="Showalter D.N."/>
            <person name="Bushley K.E."/>
            <person name="Rehner S.A."/>
        </authorList>
    </citation>
    <scope>NUCLEOTIDE SEQUENCE [LARGE SCALE GENOMIC DNA]</scope>
    <source>
        <strain evidence="1 2">ARSEF4384</strain>
    </source>
</reference>
<evidence type="ECO:0000313" key="1">
    <source>
        <dbReference type="EMBL" id="KAK8148513.1"/>
    </source>
</evidence>
<accession>A0AAW0S2K5</accession>
<protein>
    <submittedName>
        <fullName evidence="1">Uncharacterized protein</fullName>
    </submittedName>
</protein>
<evidence type="ECO:0000313" key="2">
    <source>
        <dbReference type="Proteomes" id="UP001397290"/>
    </source>
</evidence>